<evidence type="ECO:0000313" key="2">
    <source>
        <dbReference type="EMBL" id="GFE17355.1"/>
    </source>
</evidence>
<name>A0A640T6S5_9ACTN</name>
<feature type="compositionally biased region" description="Pro residues" evidence="1">
    <location>
        <begin position="67"/>
        <end position="76"/>
    </location>
</feature>
<organism evidence="2 3">
    <name type="scientific">Streptomyces glebosus</name>
    <dbReference type="NCBI Taxonomy" id="249580"/>
    <lineage>
        <taxon>Bacteria</taxon>
        <taxon>Bacillati</taxon>
        <taxon>Actinomycetota</taxon>
        <taxon>Actinomycetes</taxon>
        <taxon>Kitasatosporales</taxon>
        <taxon>Streptomycetaceae</taxon>
        <taxon>Streptomyces</taxon>
    </lineage>
</organism>
<feature type="region of interest" description="Disordered" evidence="1">
    <location>
        <begin position="55"/>
        <end position="76"/>
    </location>
</feature>
<accession>A0A640T6S5</accession>
<proteinExistence type="predicted"/>
<sequence>MGALAGGVPGPAQDRLGVPVEVADTGIDLIEGETKLRHPVSLIVFLTQWGVERARRRSGRVTGGVGRPPPAPSAGP</sequence>
<dbReference type="EMBL" id="BLIO01000001">
    <property type="protein sequence ID" value="GFE17355.1"/>
    <property type="molecule type" value="Genomic_DNA"/>
</dbReference>
<dbReference type="AlphaFoldDB" id="A0A640T6S5"/>
<reference evidence="2 3" key="1">
    <citation type="submission" date="2019-12" db="EMBL/GenBank/DDBJ databases">
        <title>Whole genome shotgun sequence of Streptomyces hygroscopicus subsp. glebosus NBRC 13786.</title>
        <authorList>
            <person name="Ichikawa N."/>
            <person name="Kimura A."/>
            <person name="Kitahashi Y."/>
            <person name="Komaki H."/>
            <person name="Tamura T."/>
        </authorList>
    </citation>
    <scope>NUCLEOTIDE SEQUENCE [LARGE SCALE GENOMIC DNA]</scope>
    <source>
        <strain evidence="2 3">NBRC 13786</strain>
    </source>
</reference>
<evidence type="ECO:0000313" key="3">
    <source>
        <dbReference type="Proteomes" id="UP000430079"/>
    </source>
</evidence>
<gene>
    <name evidence="2" type="ORF">Sgleb_54020</name>
</gene>
<keyword evidence="3" id="KW-1185">Reference proteome</keyword>
<comment type="caution">
    <text evidence="2">The sequence shown here is derived from an EMBL/GenBank/DDBJ whole genome shotgun (WGS) entry which is preliminary data.</text>
</comment>
<protein>
    <submittedName>
        <fullName evidence="2">Uncharacterized protein</fullName>
    </submittedName>
</protein>
<dbReference type="Proteomes" id="UP000430079">
    <property type="component" value="Unassembled WGS sequence"/>
</dbReference>
<evidence type="ECO:0000256" key="1">
    <source>
        <dbReference type="SAM" id="MobiDB-lite"/>
    </source>
</evidence>